<reference evidence="1" key="1">
    <citation type="submission" date="2021-03" db="EMBL/GenBank/DDBJ databases">
        <authorList>
            <consortium name="DOE Joint Genome Institute"/>
            <person name="Ahrendt S."/>
            <person name="Looney B.P."/>
            <person name="Miyauchi S."/>
            <person name="Morin E."/>
            <person name="Drula E."/>
            <person name="Courty P.E."/>
            <person name="Chicoki N."/>
            <person name="Fauchery L."/>
            <person name="Kohler A."/>
            <person name="Kuo A."/>
            <person name="Labutti K."/>
            <person name="Pangilinan J."/>
            <person name="Lipzen A."/>
            <person name="Riley R."/>
            <person name="Andreopoulos W."/>
            <person name="He G."/>
            <person name="Johnson J."/>
            <person name="Barry K.W."/>
            <person name="Grigoriev I.V."/>
            <person name="Nagy L."/>
            <person name="Hibbett D."/>
            <person name="Henrissat B."/>
            <person name="Matheny P.B."/>
            <person name="Labbe J."/>
            <person name="Martin F."/>
        </authorList>
    </citation>
    <scope>NUCLEOTIDE SEQUENCE</scope>
    <source>
        <strain evidence="1">HHB10654</strain>
    </source>
</reference>
<accession>A0ACB8SRW7</accession>
<gene>
    <name evidence="1" type="ORF">BV25DRAFT_1238794</name>
</gene>
<dbReference type="EMBL" id="MU277235">
    <property type="protein sequence ID" value="KAI0058461.1"/>
    <property type="molecule type" value="Genomic_DNA"/>
</dbReference>
<dbReference type="Proteomes" id="UP000814140">
    <property type="component" value="Unassembled WGS sequence"/>
</dbReference>
<comment type="caution">
    <text evidence="1">The sequence shown here is derived from an EMBL/GenBank/DDBJ whole genome shotgun (WGS) entry which is preliminary data.</text>
</comment>
<proteinExistence type="predicted"/>
<evidence type="ECO:0000313" key="1">
    <source>
        <dbReference type="EMBL" id="KAI0058461.1"/>
    </source>
</evidence>
<evidence type="ECO:0000313" key="2">
    <source>
        <dbReference type="Proteomes" id="UP000814140"/>
    </source>
</evidence>
<sequence>MRILRPSTHTSHRSPLTVRRCFAQRLNALPYCHCRNREVHHMRARAVRLLYSLASYLSLSEPSIAPTCMEQIVPEATPVCVGNVSIDSPKVSQIYKRTDTPPRRPSRPSPLNTRSYSRSPRGIKLTNSIENLHLWAKGPRHRFPRSQKLLQKKRPCLPRRFFNQNRRSAESLAAPCQPATSMASRWNTARPSMLCSG</sequence>
<keyword evidence="2" id="KW-1185">Reference proteome</keyword>
<name>A0ACB8SRW7_9AGAM</name>
<organism evidence="1 2">
    <name type="scientific">Artomyces pyxidatus</name>
    <dbReference type="NCBI Taxonomy" id="48021"/>
    <lineage>
        <taxon>Eukaryota</taxon>
        <taxon>Fungi</taxon>
        <taxon>Dikarya</taxon>
        <taxon>Basidiomycota</taxon>
        <taxon>Agaricomycotina</taxon>
        <taxon>Agaricomycetes</taxon>
        <taxon>Russulales</taxon>
        <taxon>Auriscalpiaceae</taxon>
        <taxon>Artomyces</taxon>
    </lineage>
</organism>
<reference evidence="1" key="2">
    <citation type="journal article" date="2022" name="New Phytol.">
        <title>Evolutionary transition to the ectomycorrhizal habit in the genomes of a hyperdiverse lineage of mushroom-forming fungi.</title>
        <authorList>
            <person name="Looney B."/>
            <person name="Miyauchi S."/>
            <person name="Morin E."/>
            <person name="Drula E."/>
            <person name="Courty P.E."/>
            <person name="Kohler A."/>
            <person name="Kuo A."/>
            <person name="LaButti K."/>
            <person name="Pangilinan J."/>
            <person name="Lipzen A."/>
            <person name="Riley R."/>
            <person name="Andreopoulos W."/>
            <person name="He G."/>
            <person name="Johnson J."/>
            <person name="Nolan M."/>
            <person name="Tritt A."/>
            <person name="Barry K.W."/>
            <person name="Grigoriev I.V."/>
            <person name="Nagy L.G."/>
            <person name="Hibbett D."/>
            <person name="Henrissat B."/>
            <person name="Matheny P.B."/>
            <person name="Labbe J."/>
            <person name="Martin F.M."/>
        </authorList>
    </citation>
    <scope>NUCLEOTIDE SEQUENCE</scope>
    <source>
        <strain evidence="1">HHB10654</strain>
    </source>
</reference>
<protein>
    <submittedName>
        <fullName evidence="1">Uncharacterized protein</fullName>
    </submittedName>
</protein>